<dbReference type="Pfam" id="PF00561">
    <property type="entry name" value="Abhydrolase_1"/>
    <property type="match status" value="1"/>
</dbReference>
<dbReference type="InterPro" id="IPR029058">
    <property type="entry name" value="AB_hydrolase_fold"/>
</dbReference>
<proteinExistence type="inferred from homology"/>
<dbReference type="RefSeq" id="WP_130646069.1">
    <property type="nucleotide sequence ID" value="NZ_PGCL01000001.1"/>
</dbReference>
<comment type="catalytic activity">
    <reaction evidence="3">
        <text>Release of N-terminal proline from a peptide.</text>
        <dbReference type="EC" id="3.4.11.5"/>
    </reaction>
</comment>
<protein>
    <recommendedName>
        <fullName evidence="3">Proline iminopeptidase</fullName>
        <shortName evidence="3">PIP</shortName>
        <ecNumber evidence="3">3.4.11.5</ecNumber>
    </recommendedName>
    <alternativeName>
        <fullName evidence="3">Prolyl aminopeptidase</fullName>
    </alternativeName>
    <alternativeName>
        <fullName evidence="3">Tricorn protease-interacting factor F1</fullName>
    </alternativeName>
</protein>
<dbReference type="EMBL" id="PGCL01000001">
    <property type="protein sequence ID" value="TAJ45705.1"/>
    <property type="molecule type" value="Genomic_DNA"/>
</dbReference>
<dbReference type="PANTHER" id="PTHR43798">
    <property type="entry name" value="MONOACYLGLYCEROL LIPASE"/>
    <property type="match status" value="1"/>
</dbReference>
<dbReference type="Gene3D" id="3.40.50.1820">
    <property type="entry name" value="alpha/beta hydrolase"/>
    <property type="match status" value="1"/>
</dbReference>
<name>A0A483CRF8_9EURY</name>
<comment type="similarity">
    <text evidence="1 3">Belongs to the peptidase S33 family.</text>
</comment>
<comment type="subunit">
    <text evidence="3">Part of the tricorn proteolytic complex.</text>
</comment>
<dbReference type="GO" id="GO:0006508">
    <property type="term" value="P:proteolysis"/>
    <property type="evidence" value="ECO:0007669"/>
    <property type="project" value="UniProtKB-KW"/>
</dbReference>
<comment type="function">
    <text evidence="3">Cleaves H-Pro-AMC as well as a wide spectrum of amino acid substrates and several peptide substrates without a proline at the N-terminus.</text>
</comment>
<evidence type="ECO:0000259" key="5">
    <source>
        <dbReference type="Pfam" id="PF00561"/>
    </source>
</evidence>
<dbReference type="PIRSF" id="PIRSF005539">
    <property type="entry name" value="Pept_S33_TRI_F1"/>
    <property type="match status" value="1"/>
</dbReference>
<keyword evidence="3" id="KW-0031">Aminopeptidase</keyword>
<dbReference type="PANTHER" id="PTHR43798:SF27">
    <property type="entry name" value="HYDROLASE ALPHA_BETA HYDROLASE FOLD FAMILY"/>
    <property type="match status" value="1"/>
</dbReference>
<feature type="domain" description="AB hydrolase-1" evidence="5">
    <location>
        <begin position="29"/>
        <end position="274"/>
    </location>
</feature>
<keyword evidence="7" id="KW-1185">Reference proteome</keyword>
<sequence length="297" mass="32948">MALENCGYVPVPGGRVRYTVFGSGAKATPLLVIHGGPGGSWDYLEPLAALADERPVIFYDQLGCGGSDRPDDPSLWTLERSVRELAAVREGLGLSRLHILGQSWGTMLAVEYLLRCRPAGVTGLVLSGPCLSASRWAADGRRYLKGLSEDEQAAIRRCEADGTFDDPAYSEAMMAYYRRHLCRLDPWPECLMRTFEQMNTEIYLQMWGPSEFTVTGSLAGFERAERLHEIGIPALFTCGEFDEASPATTAHYHRMMPGSEIAVFSGGSHEHHLEDTAHYLSLVRGYLEERKRTVISR</sequence>
<keyword evidence="2 3" id="KW-0378">Hydrolase</keyword>
<evidence type="ECO:0000256" key="2">
    <source>
        <dbReference type="ARBA" id="ARBA00022801"/>
    </source>
</evidence>
<dbReference type="InterPro" id="IPR005945">
    <property type="entry name" value="Pro_imino_pep"/>
</dbReference>
<evidence type="ECO:0000256" key="4">
    <source>
        <dbReference type="PIRSR" id="PIRSR005539-1"/>
    </source>
</evidence>
<gene>
    <name evidence="6" type="ORF">CUJ86_03040</name>
</gene>
<evidence type="ECO:0000313" key="7">
    <source>
        <dbReference type="Proteomes" id="UP000292580"/>
    </source>
</evidence>
<dbReference type="PRINTS" id="PR00793">
    <property type="entry name" value="PROAMNOPTASE"/>
</dbReference>
<dbReference type="AlphaFoldDB" id="A0A483CRF8"/>
<feature type="active site" description="Nucleophile" evidence="4">
    <location>
        <position position="103"/>
    </location>
</feature>
<feature type="active site" description="Proton donor" evidence="4">
    <location>
        <position position="269"/>
    </location>
</feature>
<dbReference type="InterPro" id="IPR002410">
    <property type="entry name" value="Peptidase_S33"/>
</dbReference>
<reference evidence="6 7" key="1">
    <citation type="submission" date="2017-11" db="EMBL/GenBank/DDBJ databases">
        <title>Isolation and Characterization of Methanofollis Species from Methane Seep Offshore SW Taiwan.</title>
        <authorList>
            <person name="Teng N.-H."/>
            <person name="Lai M.-C."/>
            <person name="Chen S.-C."/>
        </authorList>
    </citation>
    <scope>NUCLEOTIDE SEQUENCE [LARGE SCALE GENOMIC DNA]</scope>
    <source>
        <strain evidence="6 7">FWC-SCC2</strain>
    </source>
</reference>
<dbReference type="NCBIfam" id="TIGR01250">
    <property type="entry name" value="pro_imino_pep_2"/>
    <property type="match status" value="1"/>
</dbReference>
<dbReference type="EC" id="3.4.11.5" evidence="3"/>
<dbReference type="InterPro" id="IPR050266">
    <property type="entry name" value="AB_hydrolase_sf"/>
</dbReference>
<evidence type="ECO:0000256" key="1">
    <source>
        <dbReference type="ARBA" id="ARBA00010088"/>
    </source>
</evidence>
<dbReference type="Proteomes" id="UP000292580">
    <property type="component" value="Unassembled WGS sequence"/>
</dbReference>
<dbReference type="InterPro" id="IPR000073">
    <property type="entry name" value="AB_hydrolase_1"/>
</dbReference>
<comment type="caution">
    <text evidence="6">The sequence shown here is derived from an EMBL/GenBank/DDBJ whole genome shotgun (WGS) entry which is preliminary data.</text>
</comment>
<evidence type="ECO:0000256" key="3">
    <source>
        <dbReference type="PIRNR" id="PIRNR005539"/>
    </source>
</evidence>
<dbReference type="GO" id="GO:0004177">
    <property type="term" value="F:aminopeptidase activity"/>
    <property type="evidence" value="ECO:0007669"/>
    <property type="project" value="UniProtKB-KW"/>
</dbReference>
<keyword evidence="3" id="KW-0645">Protease</keyword>
<accession>A0A483CRF8</accession>
<dbReference type="SUPFAM" id="SSF53474">
    <property type="entry name" value="alpha/beta-Hydrolases"/>
    <property type="match status" value="1"/>
</dbReference>
<dbReference type="GO" id="GO:0016020">
    <property type="term" value="C:membrane"/>
    <property type="evidence" value="ECO:0007669"/>
    <property type="project" value="TreeGrafter"/>
</dbReference>
<evidence type="ECO:0000313" key="6">
    <source>
        <dbReference type="EMBL" id="TAJ45705.1"/>
    </source>
</evidence>
<feature type="active site" evidence="4">
    <location>
        <position position="242"/>
    </location>
</feature>
<organism evidence="6 7">
    <name type="scientific">Methanofollis fontis</name>
    <dbReference type="NCBI Taxonomy" id="2052832"/>
    <lineage>
        <taxon>Archaea</taxon>
        <taxon>Methanobacteriati</taxon>
        <taxon>Methanobacteriota</taxon>
        <taxon>Stenosarchaea group</taxon>
        <taxon>Methanomicrobia</taxon>
        <taxon>Methanomicrobiales</taxon>
        <taxon>Methanomicrobiaceae</taxon>
        <taxon>Methanofollis</taxon>
    </lineage>
</organism>